<name>A0ABW1F3Z7_9ACTN</name>
<dbReference type="Gene3D" id="3.30.2390.20">
    <property type="entry name" value="Type VII secretion system EccB, repeat 1 domain"/>
    <property type="match status" value="1"/>
</dbReference>
<keyword evidence="12" id="KW-1185">Reference proteome</keyword>
<proteinExistence type="inferred from homology"/>
<accession>A0ABW1F3Z7</accession>
<feature type="compositionally biased region" description="Polar residues" evidence="10">
    <location>
        <begin position="547"/>
        <end position="557"/>
    </location>
</feature>
<evidence type="ECO:0000313" key="11">
    <source>
        <dbReference type="EMBL" id="MFC5888926.1"/>
    </source>
</evidence>
<dbReference type="Pfam" id="PF05108">
    <property type="entry name" value="T7SS_ESX1_EccB"/>
    <property type="match status" value="1"/>
</dbReference>
<keyword evidence="3" id="KW-1003">Cell membrane</keyword>
<evidence type="ECO:0000256" key="5">
    <source>
        <dbReference type="ARBA" id="ARBA00022741"/>
    </source>
</evidence>
<comment type="subcellular location">
    <subcellularLocation>
        <location evidence="1">Cell membrane</location>
        <topology evidence="1">Single-pass membrane protein</topology>
    </subcellularLocation>
</comment>
<reference evidence="12" key="1">
    <citation type="journal article" date="2019" name="Int. J. Syst. Evol. Microbiol.">
        <title>The Global Catalogue of Microorganisms (GCM) 10K type strain sequencing project: providing services to taxonomists for standard genome sequencing and annotation.</title>
        <authorList>
            <consortium name="The Broad Institute Genomics Platform"/>
            <consortium name="The Broad Institute Genome Sequencing Center for Infectious Disease"/>
            <person name="Wu L."/>
            <person name="Ma J."/>
        </authorList>
    </citation>
    <scope>NUCLEOTIDE SEQUENCE [LARGE SCALE GENOMIC DNA]</scope>
    <source>
        <strain evidence="12">CGMCC 4.1469</strain>
    </source>
</reference>
<organism evidence="11 12">
    <name type="scientific">Kitasatospora aburaviensis</name>
    <dbReference type="NCBI Taxonomy" id="67265"/>
    <lineage>
        <taxon>Bacteria</taxon>
        <taxon>Bacillati</taxon>
        <taxon>Actinomycetota</taxon>
        <taxon>Actinomycetes</taxon>
        <taxon>Kitasatosporales</taxon>
        <taxon>Streptomycetaceae</taxon>
        <taxon>Kitasatospora</taxon>
    </lineage>
</organism>
<dbReference type="InterPro" id="IPR044857">
    <property type="entry name" value="T7SS_EccB_R1"/>
</dbReference>
<evidence type="ECO:0000256" key="6">
    <source>
        <dbReference type="ARBA" id="ARBA00022801"/>
    </source>
</evidence>
<keyword evidence="7" id="KW-0067">ATP-binding</keyword>
<keyword evidence="5" id="KW-0547">Nucleotide-binding</keyword>
<evidence type="ECO:0000256" key="3">
    <source>
        <dbReference type="ARBA" id="ARBA00022475"/>
    </source>
</evidence>
<evidence type="ECO:0000313" key="12">
    <source>
        <dbReference type="Proteomes" id="UP001596067"/>
    </source>
</evidence>
<evidence type="ECO:0000256" key="10">
    <source>
        <dbReference type="SAM" id="MobiDB-lite"/>
    </source>
</evidence>
<evidence type="ECO:0000256" key="1">
    <source>
        <dbReference type="ARBA" id="ARBA00004162"/>
    </source>
</evidence>
<dbReference type="InterPro" id="IPR042485">
    <property type="entry name" value="T7SS_EccB_R3"/>
</dbReference>
<keyword evidence="4" id="KW-0812">Transmembrane</keyword>
<comment type="similarity">
    <text evidence="2">Belongs to the EccB family.</text>
</comment>
<evidence type="ECO:0000256" key="9">
    <source>
        <dbReference type="ARBA" id="ARBA00023136"/>
    </source>
</evidence>
<dbReference type="PANTHER" id="PTHR40765">
    <property type="entry name" value="ESX-2 SECRETION SYSTEM ATPASE ECCB2"/>
    <property type="match status" value="1"/>
</dbReference>
<evidence type="ECO:0000256" key="2">
    <source>
        <dbReference type="ARBA" id="ARBA00008149"/>
    </source>
</evidence>
<dbReference type="PANTHER" id="PTHR40765:SF2">
    <property type="entry name" value="ESX-2 SECRETION SYSTEM ATPASE ECCB2"/>
    <property type="match status" value="1"/>
</dbReference>
<evidence type="ECO:0000256" key="4">
    <source>
        <dbReference type="ARBA" id="ARBA00022692"/>
    </source>
</evidence>
<dbReference type="RefSeq" id="WP_313763813.1">
    <property type="nucleotide sequence ID" value="NZ_BAAAVH010000105.1"/>
</dbReference>
<gene>
    <name evidence="11" type="primary">eccB</name>
    <name evidence="11" type="ORF">ACFP0N_28555</name>
</gene>
<dbReference type="InterPro" id="IPR007795">
    <property type="entry name" value="T7SS_EccB"/>
</dbReference>
<dbReference type="Gene3D" id="2.40.50.910">
    <property type="entry name" value="Type VII secretion system EccB, repeat 3 domain"/>
    <property type="match status" value="1"/>
</dbReference>
<dbReference type="Proteomes" id="UP001596067">
    <property type="component" value="Unassembled WGS sequence"/>
</dbReference>
<keyword evidence="8" id="KW-1133">Transmembrane helix</keyword>
<sequence length="557" mass="59116">MASRRDELNAYTFARKRTVGAFLLPGGGGSDEDAPRPLKAVLPSVVVGALVVGGFGVWGVFKPSAPVGWDNGKNIIQGKQSTTRYVVLPDPDGKTRRLHQVLNMASARLVLPADAKVVVVADDVLDRYPNHGPTIGIPYAPDKLPTKENVSKPMKWSVCDRPGSDDRQETVNQAVFVAGGADAKALEAKDRVLDVDQALLVQQVDEQQVSVQPGAGQAPAAQAKLKLFLIDAKGRKHAIGGENDPDSTRTQLMGAIFGSMAAPQRVKKDWLDTLVPGSDIVFPKIDGLGSNSSVTLQKPEDRKVGRLVRFGERYYVVAKDKLLQITPFQAELIRQNPLLQPLYNQDADKTPRVNEMTPADHAAFKSDAPLMGEGAGDWPTRTGAPANNWQAPKDARMVVCSTFDGVAEDGRTPRRSVWAGPDYPVKYSSGAVSAHVTPGHGLYYRALDNGADGSGSDYLITETGLRYAVPANSTGGKGGAPTTAPGRPSSSPSAVAKTPSAQPTDPAAPQQPEEVGGNQARLGYQGLQPAPVPVQWSNLVPAGPALNSKSATQQQNA</sequence>
<evidence type="ECO:0000256" key="7">
    <source>
        <dbReference type="ARBA" id="ARBA00022840"/>
    </source>
</evidence>
<comment type="caution">
    <text evidence="11">The sequence shown here is derived from an EMBL/GenBank/DDBJ whole genome shotgun (WGS) entry which is preliminary data.</text>
</comment>
<protein>
    <submittedName>
        <fullName evidence="11">Type VII secretion protein EccB</fullName>
    </submittedName>
</protein>
<dbReference type="EMBL" id="JBHSOD010000047">
    <property type="protein sequence ID" value="MFC5888926.1"/>
    <property type="molecule type" value="Genomic_DNA"/>
</dbReference>
<evidence type="ECO:0000256" key="8">
    <source>
        <dbReference type="ARBA" id="ARBA00022989"/>
    </source>
</evidence>
<keyword evidence="9" id="KW-0472">Membrane</keyword>
<feature type="region of interest" description="Disordered" evidence="10">
    <location>
        <begin position="471"/>
        <end position="557"/>
    </location>
</feature>
<dbReference type="NCBIfam" id="TIGR03919">
    <property type="entry name" value="T7SS_EccB"/>
    <property type="match status" value="1"/>
</dbReference>
<keyword evidence="6" id="KW-0378">Hydrolase</keyword>
<feature type="compositionally biased region" description="Low complexity" evidence="10">
    <location>
        <begin position="499"/>
        <end position="512"/>
    </location>
</feature>